<dbReference type="GO" id="GO:0005774">
    <property type="term" value="C:vacuolar membrane"/>
    <property type="evidence" value="ECO:0007669"/>
    <property type="project" value="TreeGrafter"/>
</dbReference>
<dbReference type="GO" id="GO:0010508">
    <property type="term" value="P:positive regulation of autophagy"/>
    <property type="evidence" value="ECO:0007669"/>
    <property type="project" value="TreeGrafter"/>
</dbReference>
<evidence type="ECO:0000313" key="2">
    <source>
        <dbReference type="Proteomes" id="UP000515146"/>
    </source>
</evidence>
<dbReference type="Proteomes" id="UP000515146">
    <property type="component" value="Unplaced"/>
</dbReference>
<dbReference type="GO" id="GO:1904262">
    <property type="term" value="P:negative regulation of TORC1 signaling"/>
    <property type="evidence" value="ECO:0007669"/>
    <property type="project" value="TreeGrafter"/>
</dbReference>
<dbReference type="OrthoDB" id="338854at2759"/>
<dbReference type="OMA" id="IVMHKPD"/>
<evidence type="ECO:0000256" key="1">
    <source>
        <dbReference type="ARBA" id="ARBA00008433"/>
    </source>
</evidence>
<dbReference type="AlphaFoldDB" id="A0A6P6XZQ7"/>
<sequence length="426" mass="49011">MRSNHLFNKNAKDIDAIIFCEFDVHLGPILKHQYPENYVTKETFESLSVYLIPKPELYGKLITITAFGMKILGYPVSITDAKYQRNQLIFNLCFVFSHFTSTTQYEPIIQKLAHYLIDLEGEMGFISKKDIEPELPNYLVTIRDHLNAYGVCTIRISLSTTIHLKLTKVQTNPRQVEDYHVPILNSNHFNAKNIGQWDLTTQQIYYYIDGVNHVSKIAFLADVDINLAKACIQNLIYYGLVSLVPIFLYSNVYVTTPEIRSLLANPMLRDECLRAVRKDGSIVEPSLKKILQLYSNMCPGMTVKDLCQRFYPHSNGIDEQKLIKFGIMKGIIRRIQKYPILLDEPIDEEPDSYARVSSPTVTQSMIMNRSASSPQSNTSTSHYSKNICTYFDGKHSYDQLCCEFNRTHQEIEEKVEKNPAVVVCWK</sequence>
<gene>
    <name evidence="3" type="primary">LOC113792936</name>
</gene>
<dbReference type="PANTHER" id="PTHR12991:SF10">
    <property type="entry name" value="GATOR COMPLEX PROTEIN NPRL2"/>
    <property type="match status" value="1"/>
</dbReference>
<protein>
    <submittedName>
        <fullName evidence="3">GATOR complex protein NPRL2-like</fullName>
    </submittedName>
</protein>
<dbReference type="PANTHER" id="PTHR12991">
    <property type="entry name" value="NITROGEN PERMEASE REGULATOR 2/TUMOR SUPPRESSOR CANDIDATE 4"/>
    <property type="match status" value="1"/>
</dbReference>
<dbReference type="CTD" id="10641"/>
<name>A0A6P6XZQ7_DERPT</name>
<dbReference type="Pfam" id="PF06218">
    <property type="entry name" value="NPR2"/>
    <property type="match status" value="2"/>
</dbReference>
<dbReference type="GO" id="GO:0034198">
    <property type="term" value="P:cellular response to amino acid starvation"/>
    <property type="evidence" value="ECO:0007669"/>
    <property type="project" value="TreeGrafter"/>
</dbReference>
<dbReference type="InterPro" id="IPR009348">
    <property type="entry name" value="NPR2-like"/>
</dbReference>
<dbReference type="FunCoup" id="A0A6P6XZQ7">
    <property type="interactions" value="577"/>
</dbReference>
<dbReference type="GO" id="GO:0005096">
    <property type="term" value="F:GTPase activator activity"/>
    <property type="evidence" value="ECO:0007669"/>
    <property type="project" value="TreeGrafter"/>
</dbReference>
<accession>A0A6P6XZQ7</accession>
<evidence type="ECO:0000313" key="3">
    <source>
        <dbReference type="RefSeq" id="XP_027198703.1"/>
    </source>
</evidence>
<reference evidence="3" key="1">
    <citation type="submission" date="2025-08" db="UniProtKB">
        <authorList>
            <consortium name="RefSeq"/>
        </authorList>
    </citation>
    <scope>IDENTIFICATION</scope>
    <source>
        <strain evidence="3">Airmid</strain>
    </source>
</reference>
<dbReference type="RefSeq" id="XP_027198703.1">
    <property type="nucleotide sequence ID" value="XM_027342902.1"/>
</dbReference>
<dbReference type="GO" id="GO:1990130">
    <property type="term" value="C:GATOR1 complex"/>
    <property type="evidence" value="ECO:0007669"/>
    <property type="project" value="TreeGrafter"/>
</dbReference>
<keyword evidence="2" id="KW-1185">Reference proteome</keyword>
<dbReference type="KEGG" id="dpte:113792936"/>
<organism evidence="2 3">
    <name type="scientific">Dermatophagoides pteronyssinus</name>
    <name type="common">European house dust mite</name>
    <dbReference type="NCBI Taxonomy" id="6956"/>
    <lineage>
        <taxon>Eukaryota</taxon>
        <taxon>Metazoa</taxon>
        <taxon>Ecdysozoa</taxon>
        <taxon>Arthropoda</taxon>
        <taxon>Chelicerata</taxon>
        <taxon>Arachnida</taxon>
        <taxon>Acari</taxon>
        <taxon>Acariformes</taxon>
        <taxon>Sarcoptiformes</taxon>
        <taxon>Astigmata</taxon>
        <taxon>Psoroptidia</taxon>
        <taxon>Analgoidea</taxon>
        <taxon>Pyroglyphidae</taxon>
        <taxon>Dermatophagoidinae</taxon>
        <taxon>Dermatophagoides</taxon>
    </lineage>
</organism>
<comment type="similarity">
    <text evidence="1">Belongs to the NPR2 family.</text>
</comment>
<dbReference type="InParanoid" id="A0A6P6XZQ7"/>
<proteinExistence type="inferred from homology"/>